<dbReference type="RefSeq" id="WP_135417975.1">
    <property type="nucleotide sequence ID" value="NZ_SRLB01000022.1"/>
</dbReference>
<dbReference type="OrthoDB" id="7993958at2"/>
<organism evidence="2 3">
    <name type="scientific">Methylobacterium nonmethylotrophicum</name>
    <dbReference type="NCBI Taxonomy" id="1141884"/>
    <lineage>
        <taxon>Bacteria</taxon>
        <taxon>Pseudomonadati</taxon>
        <taxon>Pseudomonadota</taxon>
        <taxon>Alphaproteobacteria</taxon>
        <taxon>Hyphomicrobiales</taxon>
        <taxon>Methylobacteriaceae</taxon>
        <taxon>Methylobacterium</taxon>
    </lineage>
</organism>
<evidence type="ECO:0000256" key="1">
    <source>
        <dbReference type="SAM" id="MobiDB-lite"/>
    </source>
</evidence>
<dbReference type="Proteomes" id="UP000297535">
    <property type="component" value="Unassembled WGS sequence"/>
</dbReference>
<evidence type="ECO:0000313" key="3">
    <source>
        <dbReference type="Proteomes" id="UP000297535"/>
    </source>
</evidence>
<comment type="caution">
    <text evidence="2">The sequence shown here is derived from an EMBL/GenBank/DDBJ whole genome shotgun (WGS) entry which is preliminary data.</text>
</comment>
<keyword evidence="3" id="KW-1185">Reference proteome</keyword>
<accession>A0A4Z0NIH4</accession>
<evidence type="ECO:0000313" key="2">
    <source>
        <dbReference type="EMBL" id="TGD96058.1"/>
    </source>
</evidence>
<reference evidence="2 3" key="1">
    <citation type="submission" date="2019-04" db="EMBL/GenBank/DDBJ databases">
        <authorList>
            <person name="Feng G."/>
            <person name="Zhu H."/>
        </authorList>
    </citation>
    <scope>NUCLEOTIDE SEQUENCE [LARGE SCALE GENOMIC DNA]</scope>
    <source>
        <strain evidence="2 3">6HR-1</strain>
    </source>
</reference>
<name>A0A4Z0NIH4_9HYPH</name>
<feature type="compositionally biased region" description="Low complexity" evidence="1">
    <location>
        <begin position="96"/>
        <end position="107"/>
    </location>
</feature>
<dbReference type="EMBL" id="SRLB01000022">
    <property type="protein sequence ID" value="TGD96058.1"/>
    <property type="molecule type" value="Genomic_DNA"/>
</dbReference>
<sequence>MRDGSGRYGLGLAALAAVAIPLAVIVALHPRVGLLRSATETVTPPVRTPEMPADSPARPAVPARACPVCPAAPAPADPGPVAVRDAGQEGPDTRVPGKQPPGSQSPGTAVPPSQVPDTRVPSRPVPEIQVPDVTAERAAQRARLIGWTAHPDRVAGSAAALDLIGLVFTAPRDTSAGYRPLALDLSGAPDRAVVVLAEQPVTLTLATTPPDRVAALGVESSAAFSVAEGRPGLLAGFRALPFGASEVAPVLDPLRVGPGTLRDACAALRLWATQFGLPLRQARYTLIENPTRIALAGEALQSDGAPRGRVSGRRLARLCRV</sequence>
<feature type="region of interest" description="Disordered" evidence="1">
    <location>
        <begin position="74"/>
        <end position="125"/>
    </location>
</feature>
<proteinExistence type="predicted"/>
<protein>
    <submittedName>
        <fullName evidence="2">Uncharacterized protein</fullName>
    </submittedName>
</protein>
<gene>
    <name evidence="2" type="ORF">EU555_25190</name>
</gene>
<dbReference type="AlphaFoldDB" id="A0A4Z0NIH4"/>